<dbReference type="EMBL" id="CAJOBG010032638">
    <property type="protein sequence ID" value="CAF4361663.1"/>
    <property type="molecule type" value="Genomic_DNA"/>
</dbReference>
<name>A0A820LRD8_9BILA</name>
<dbReference type="AlphaFoldDB" id="A0A820LRD8"/>
<dbReference type="Pfam" id="PF01926">
    <property type="entry name" value="MMR_HSR1"/>
    <property type="match status" value="1"/>
</dbReference>
<comment type="caution">
    <text evidence="3">The sequence shown here is derived from an EMBL/GenBank/DDBJ whole genome shotgun (WGS) entry which is preliminary data.</text>
</comment>
<proteinExistence type="predicted"/>
<dbReference type="InterPro" id="IPR006073">
    <property type="entry name" value="GTP-bd"/>
</dbReference>
<dbReference type="Gene3D" id="2.80.10.50">
    <property type="match status" value="2"/>
</dbReference>
<dbReference type="CDD" id="cd00882">
    <property type="entry name" value="Ras_like_GTPase"/>
    <property type="match status" value="1"/>
</dbReference>
<dbReference type="CDD" id="cd00161">
    <property type="entry name" value="beta-trefoil_Ricin-like"/>
    <property type="match status" value="1"/>
</dbReference>
<dbReference type="SMART" id="SM00458">
    <property type="entry name" value="RICIN"/>
    <property type="match status" value="1"/>
</dbReference>
<evidence type="ECO:0000313" key="3">
    <source>
        <dbReference type="EMBL" id="CAF4361663.1"/>
    </source>
</evidence>
<evidence type="ECO:0000313" key="4">
    <source>
        <dbReference type="Proteomes" id="UP000663866"/>
    </source>
</evidence>
<dbReference type="PROSITE" id="PS50231">
    <property type="entry name" value="RICIN_B_LECTIN"/>
    <property type="match status" value="1"/>
</dbReference>
<dbReference type="SUPFAM" id="SSF52540">
    <property type="entry name" value="P-loop containing nucleoside triphosphate hydrolases"/>
    <property type="match status" value="1"/>
</dbReference>
<dbReference type="InterPro" id="IPR000772">
    <property type="entry name" value="Ricin_B_lectin"/>
</dbReference>
<sequence length="271" mass="30006">MKGNNIAFFGRTSTGKSTMINRLVGEDVAATGAGETTLEPKKYTCTGFALWDMPGRNDDISYFSAKYIGFWKGLSRRTILIINTVKEMSHVCQLLDQLRLDYNIVVGKFDMVDAAEQDQFKKQIYDEIKTLGFTHARKDKCDPTLTLTTAVAHDGANVQIYSDNGTDAQHWTIYQNSDVSVKLINFNSGKALDVDSSGTDDGTNVQIYTDNGTDAQRWVPNPAGDGVYVLTNVICDMALDTRYSGTADGTNVHIWSPNGTAAQRWRLVQLF</sequence>
<reference evidence="3" key="1">
    <citation type="submission" date="2021-02" db="EMBL/GenBank/DDBJ databases">
        <authorList>
            <person name="Nowell W R."/>
        </authorList>
    </citation>
    <scope>NUCLEOTIDE SEQUENCE</scope>
</reference>
<keyword evidence="4" id="KW-1185">Reference proteome</keyword>
<dbReference type="InterPro" id="IPR027417">
    <property type="entry name" value="P-loop_NTPase"/>
</dbReference>
<dbReference type="SUPFAM" id="SSF50370">
    <property type="entry name" value="Ricin B-like lectins"/>
    <property type="match status" value="1"/>
</dbReference>
<protein>
    <recommendedName>
        <fullName evidence="1">Ricin B lectin domain-containing protein</fullName>
    </recommendedName>
</protein>
<organism evidence="3 4">
    <name type="scientific">Rotaria magnacalcarata</name>
    <dbReference type="NCBI Taxonomy" id="392030"/>
    <lineage>
        <taxon>Eukaryota</taxon>
        <taxon>Metazoa</taxon>
        <taxon>Spiralia</taxon>
        <taxon>Gnathifera</taxon>
        <taxon>Rotifera</taxon>
        <taxon>Eurotatoria</taxon>
        <taxon>Bdelloidea</taxon>
        <taxon>Philodinida</taxon>
        <taxon>Philodinidae</taxon>
        <taxon>Rotaria</taxon>
    </lineage>
</organism>
<dbReference type="EMBL" id="CAJNRF010001796">
    <property type="protein sequence ID" value="CAF2027514.1"/>
    <property type="molecule type" value="Genomic_DNA"/>
</dbReference>
<dbReference type="Gene3D" id="3.40.50.300">
    <property type="entry name" value="P-loop containing nucleotide triphosphate hydrolases"/>
    <property type="match status" value="1"/>
</dbReference>
<dbReference type="InterPro" id="IPR035992">
    <property type="entry name" value="Ricin_B-like_lectins"/>
</dbReference>
<dbReference type="Pfam" id="PF14200">
    <property type="entry name" value="RicinB_lectin_2"/>
    <property type="match status" value="1"/>
</dbReference>
<feature type="domain" description="Ricin B lectin" evidence="1">
    <location>
        <begin position="125"/>
        <end position="268"/>
    </location>
</feature>
<evidence type="ECO:0000259" key="1">
    <source>
        <dbReference type="SMART" id="SM00458"/>
    </source>
</evidence>
<evidence type="ECO:0000313" key="2">
    <source>
        <dbReference type="EMBL" id="CAF2027514.1"/>
    </source>
</evidence>
<accession>A0A820LRD8</accession>
<dbReference type="GO" id="GO:0005525">
    <property type="term" value="F:GTP binding"/>
    <property type="evidence" value="ECO:0007669"/>
    <property type="project" value="InterPro"/>
</dbReference>
<dbReference type="Proteomes" id="UP000663856">
    <property type="component" value="Unassembled WGS sequence"/>
</dbReference>
<gene>
    <name evidence="3" type="ORF">OVN521_LOCUS33205</name>
    <name evidence="2" type="ORF">WKI299_LOCUS6205</name>
</gene>
<dbReference type="Proteomes" id="UP000663866">
    <property type="component" value="Unassembled WGS sequence"/>
</dbReference>